<keyword evidence="3" id="KW-1185">Reference proteome</keyword>
<comment type="caution">
    <text evidence="2">The sequence shown here is derived from an EMBL/GenBank/DDBJ whole genome shotgun (WGS) entry which is preliminary data.</text>
</comment>
<evidence type="ECO:0000256" key="1">
    <source>
        <dbReference type="SAM" id="MobiDB-lite"/>
    </source>
</evidence>
<dbReference type="EMBL" id="JAOYFB010000003">
    <property type="protein sequence ID" value="KAK4012306.1"/>
    <property type="molecule type" value="Genomic_DNA"/>
</dbReference>
<organism evidence="2 3">
    <name type="scientific">Daphnia magna</name>
    <dbReference type="NCBI Taxonomy" id="35525"/>
    <lineage>
        <taxon>Eukaryota</taxon>
        <taxon>Metazoa</taxon>
        <taxon>Ecdysozoa</taxon>
        <taxon>Arthropoda</taxon>
        <taxon>Crustacea</taxon>
        <taxon>Branchiopoda</taxon>
        <taxon>Diplostraca</taxon>
        <taxon>Cladocera</taxon>
        <taxon>Anomopoda</taxon>
        <taxon>Daphniidae</taxon>
        <taxon>Daphnia</taxon>
    </lineage>
</organism>
<proteinExistence type="predicted"/>
<reference evidence="2 3" key="1">
    <citation type="journal article" date="2023" name="Nucleic Acids Res.">
        <title>The hologenome of Daphnia magna reveals possible DNA methylation and microbiome-mediated evolution of the host genome.</title>
        <authorList>
            <person name="Chaturvedi A."/>
            <person name="Li X."/>
            <person name="Dhandapani V."/>
            <person name="Marshall H."/>
            <person name="Kissane S."/>
            <person name="Cuenca-Cambronero M."/>
            <person name="Asole G."/>
            <person name="Calvet F."/>
            <person name="Ruiz-Romero M."/>
            <person name="Marangio P."/>
            <person name="Guigo R."/>
            <person name="Rago D."/>
            <person name="Mirbahai L."/>
            <person name="Eastwood N."/>
            <person name="Colbourne J.K."/>
            <person name="Zhou J."/>
            <person name="Mallon E."/>
            <person name="Orsini L."/>
        </authorList>
    </citation>
    <scope>NUCLEOTIDE SEQUENCE [LARGE SCALE GENOMIC DNA]</scope>
    <source>
        <strain evidence="2">LRV0_1</strain>
    </source>
</reference>
<evidence type="ECO:0000313" key="3">
    <source>
        <dbReference type="Proteomes" id="UP001234178"/>
    </source>
</evidence>
<gene>
    <name evidence="2" type="ORF">OUZ56_021406</name>
</gene>
<accession>A0ABQ9ZH99</accession>
<evidence type="ECO:0000313" key="2">
    <source>
        <dbReference type="EMBL" id="KAK4012306.1"/>
    </source>
</evidence>
<feature type="region of interest" description="Disordered" evidence="1">
    <location>
        <begin position="266"/>
        <end position="288"/>
    </location>
</feature>
<name>A0ABQ9ZH99_9CRUS</name>
<evidence type="ECO:0008006" key="4">
    <source>
        <dbReference type="Google" id="ProtNLM"/>
    </source>
</evidence>
<feature type="region of interest" description="Disordered" evidence="1">
    <location>
        <begin position="149"/>
        <end position="175"/>
    </location>
</feature>
<dbReference type="Proteomes" id="UP001234178">
    <property type="component" value="Unassembled WGS sequence"/>
</dbReference>
<sequence length="313" mass="35309">MYPQHYCMGLGRSINAAAIRLVSRRTCALQVRLAAACPTQALLGLQCVLESNKKMSFKDLIKSRPTVRLSLLVSIDLNRLGQIPSRDELNELEAKTKRVQQTILAVPKQKQSKENTLVKTKAPVRFQAPAMRSVVAARAKIDSLHRSLFGGKLPPPAPAPIPKKLTHKPNPSTDRLVRPQVSVLTKPEPGLMRPLPSRECPNYLMAKRKREEDAPATLPVEKRFKDLNSKDYKVPVRFQAPPMRSEAQITAEVGNLHRSLFQGLLPSKNLTNKPRPMSDRPVRPPLPVAEPEQDLPLWCRQSFYDYNYQFSFD</sequence>
<protein>
    <recommendedName>
        <fullName evidence="4">Protein phosphatase 1 regulatory subunit 35 C-terminal domain-containing protein</fullName>
    </recommendedName>
</protein>